<feature type="transmembrane region" description="Helical" evidence="8">
    <location>
        <begin position="386"/>
        <end position="406"/>
    </location>
</feature>
<feature type="transmembrane region" description="Helical" evidence="8">
    <location>
        <begin position="166"/>
        <end position="184"/>
    </location>
</feature>
<dbReference type="InterPro" id="IPR004842">
    <property type="entry name" value="SLC12A_fam"/>
</dbReference>
<comment type="subcellular location">
    <subcellularLocation>
        <location evidence="1">Membrane</location>
        <topology evidence="1">Multi-pass membrane protein</topology>
    </subcellularLocation>
</comment>
<dbReference type="RefSeq" id="WP_141197917.1">
    <property type="nucleotide sequence ID" value="NZ_CP041186.1"/>
</dbReference>
<dbReference type="InterPro" id="IPR048753">
    <property type="entry name" value="CCC_C_1st_subdom"/>
</dbReference>
<feature type="transmembrane region" description="Helical" evidence="8">
    <location>
        <begin position="204"/>
        <end position="228"/>
    </location>
</feature>
<feature type="domain" description="Amino acid permease/ SLC12A" evidence="9">
    <location>
        <begin position="31"/>
        <end position="441"/>
    </location>
</feature>
<evidence type="ECO:0000256" key="5">
    <source>
        <dbReference type="ARBA" id="ARBA00022989"/>
    </source>
</evidence>
<dbReference type="FunFam" id="1.20.1740.10:FF:000013">
    <property type="entry name" value="Solute carrier family 12 member"/>
    <property type="match status" value="1"/>
</dbReference>
<accession>A0A5B8Y615</accession>
<proteinExistence type="inferred from homology"/>
<feature type="domain" description="Prokaryotic cation-chloride cotransporter second C-terminal subdomain" evidence="10">
    <location>
        <begin position="639"/>
        <end position="772"/>
    </location>
</feature>
<feature type="domain" description="Prokaryotic cation-chloride cotransporter first C-terminal subdomain" evidence="11">
    <location>
        <begin position="555"/>
        <end position="638"/>
    </location>
</feature>
<evidence type="ECO:0000256" key="2">
    <source>
        <dbReference type="ARBA" id="ARBA00010593"/>
    </source>
</evidence>
<feature type="transmembrane region" description="Helical" evidence="8">
    <location>
        <begin position="55"/>
        <end position="76"/>
    </location>
</feature>
<comment type="similarity">
    <text evidence="2">Belongs to the SLC12A transporter family.</text>
</comment>
<feature type="region of interest" description="Disordered" evidence="7">
    <location>
        <begin position="1"/>
        <end position="23"/>
    </location>
</feature>
<evidence type="ECO:0000259" key="10">
    <source>
        <dbReference type="Pfam" id="PF21554"/>
    </source>
</evidence>
<feature type="transmembrane region" description="Helical" evidence="8">
    <location>
        <begin position="137"/>
        <end position="154"/>
    </location>
</feature>
<dbReference type="Gene3D" id="1.20.1740.10">
    <property type="entry name" value="Amino acid/polyamine transporter I"/>
    <property type="match status" value="1"/>
</dbReference>
<dbReference type="Pfam" id="PF00324">
    <property type="entry name" value="AA_permease"/>
    <property type="match status" value="1"/>
</dbReference>
<keyword evidence="6 8" id="KW-0472">Membrane</keyword>
<dbReference type="GO" id="GO:0016020">
    <property type="term" value="C:membrane"/>
    <property type="evidence" value="ECO:0007669"/>
    <property type="project" value="UniProtKB-SubCell"/>
</dbReference>
<feature type="compositionally biased region" description="Pro residues" evidence="7">
    <location>
        <begin position="1"/>
        <end position="10"/>
    </location>
</feature>
<dbReference type="Proteomes" id="UP000315995">
    <property type="component" value="Chromosome"/>
</dbReference>
<accession>A0A4Y6PTT6</accession>
<dbReference type="GO" id="GO:0015377">
    <property type="term" value="F:chloride:monoatomic cation symporter activity"/>
    <property type="evidence" value="ECO:0007669"/>
    <property type="project" value="InterPro"/>
</dbReference>
<feature type="transmembrane region" description="Helical" evidence="8">
    <location>
        <begin position="279"/>
        <end position="302"/>
    </location>
</feature>
<organism evidence="12 13">
    <name type="scientific">Persicimonas caeni</name>
    <dbReference type="NCBI Taxonomy" id="2292766"/>
    <lineage>
        <taxon>Bacteria</taxon>
        <taxon>Deltaproteobacteria</taxon>
        <taxon>Bradymonadales</taxon>
        <taxon>Bradymonadaceae</taxon>
        <taxon>Persicimonas</taxon>
    </lineage>
</organism>
<feature type="transmembrane region" description="Helical" evidence="8">
    <location>
        <begin position="240"/>
        <end position="259"/>
    </location>
</feature>
<evidence type="ECO:0000256" key="8">
    <source>
        <dbReference type="SAM" id="Phobius"/>
    </source>
</evidence>
<dbReference type="EMBL" id="CP041186">
    <property type="protein sequence ID" value="QDG51437.1"/>
    <property type="molecule type" value="Genomic_DNA"/>
</dbReference>
<dbReference type="PANTHER" id="PTHR11827:SF72">
    <property type="entry name" value="GH08340P"/>
    <property type="match status" value="1"/>
</dbReference>
<reference evidence="12 13" key="1">
    <citation type="submission" date="2019-06" db="EMBL/GenBank/DDBJ databases">
        <title>Persicimonas caeni gen. nov., sp. nov., a predatory bacterium isolated from solar saltern.</title>
        <authorList>
            <person name="Wang S."/>
        </authorList>
    </citation>
    <scope>NUCLEOTIDE SEQUENCE [LARGE SCALE GENOMIC DNA]</scope>
    <source>
        <strain evidence="12 13">YN101</strain>
    </source>
</reference>
<dbReference type="Pfam" id="PF21554">
    <property type="entry name" value="CCC_C_2nd_pro"/>
    <property type="match status" value="1"/>
</dbReference>
<evidence type="ECO:0000256" key="7">
    <source>
        <dbReference type="SAM" id="MobiDB-lite"/>
    </source>
</evidence>
<keyword evidence="13" id="KW-1185">Reference proteome</keyword>
<feature type="compositionally biased region" description="Acidic residues" evidence="7">
    <location>
        <begin position="507"/>
        <end position="520"/>
    </location>
</feature>
<feature type="transmembrane region" description="Helical" evidence="8">
    <location>
        <begin position="332"/>
        <end position="350"/>
    </location>
</feature>
<keyword evidence="3" id="KW-0813">Transport</keyword>
<dbReference type="OrthoDB" id="3181223at2"/>
<evidence type="ECO:0000313" key="12">
    <source>
        <dbReference type="EMBL" id="QDG51437.1"/>
    </source>
</evidence>
<dbReference type="AlphaFoldDB" id="A0A4Y6PTT6"/>
<keyword evidence="5 8" id="KW-1133">Transmembrane helix</keyword>
<feature type="domain" description="Prokaryotic cation-chloride cotransporter first C-terminal subdomain" evidence="11">
    <location>
        <begin position="472"/>
        <end position="508"/>
    </location>
</feature>
<evidence type="ECO:0000313" key="13">
    <source>
        <dbReference type="Proteomes" id="UP000315995"/>
    </source>
</evidence>
<evidence type="ECO:0000259" key="9">
    <source>
        <dbReference type="Pfam" id="PF00324"/>
    </source>
</evidence>
<dbReference type="PANTHER" id="PTHR11827">
    <property type="entry name" value="SOLUTE CARRIER FAMILY 12, CATION COTRANSPORTERS"/>
    <property type="match status" value="1"/>
</dbReference>
<evidence type="ECO:0000259" key="11">
    <source>
        <dbReference type="Pfam" id="PF21555"/>
    </source>
</evidence>
<dbReference type="InterPro" id="IPR048752">
    <property type="entry name" value="CCC_C_2nd_subdom"/>
</dbReference>
<evidence type="ECO:0000256" key="1">
    <source>
        <dbReference type="ARBA" id="ARBA00004141"/>
    </source>
</evidence>
<keyword evidence="4 8" id="KW-0812">Transmembrane</keyword>
<feature type="transmembrane region" description="Helical" evidence="8">
    <location>
        <begin position="356"/>
        <end position="374"/>
    </location>
</feature>
<evidence type="ECO:0000256" key="3">
    <source>
        <dbReference type="ARBA" id="ARBA00022448"/>
    </source>
</evidence>
<evidence type="ECO:0000256" key="4">
    <source>
        <dbReference type="ARBA" id="ARBA00022692"/>
    </source>
</evidence>
<name>A0A4Y6PTT6_PERCE</name>
<dbReference type="InterPro" id="IPR004841">
    <property type="entry name" value="AA-permease/SLC12A_dom"/>
</dbReference>
<gene>
    <name evidence="12" type="ORF">FIV42_11990</name>
</gene>
<sequence length="773" mass="84295">MSEGPQPPPDDASQDAQSDSKLGTFGGVFRPTVLTILGVMMYLREGWLVGQAGLTGAVLVILTTFLITGTTALSLSTITTNIRLGAGGAFAIIAQSLGLEAGGAIGIPLYLAQALSGALYIYGFAETWVTIFPDHPMWAVILSVFAVAYLAAFISTKLAFKLQGLVMFAVLASLASIALGLTSVTTEPTFHNPQFWGEFQDGGFWQLFAVFFPAGTGIMVGASMSGSLEKPRRSIPRGTLAAVGVSLFVYLFMAVWYSVLADPASLRGDTLIVIEKAAWGELVVAGILASTFTATLSSFVAAPNVLQALGQYGVLPKGEFFAQKSDRGEPRIASLVTGGLVLLALSLGSLNRVAGLITMFFLLTYFTINVVVLIEQRLGMVSFRPIFRVPLFVPVIGTVACAVAVFVISPTFALAAISIVVAVYAYLVKKQLEQPWETVRSAMFVALADWAAKRIMGSQESNERSWKPNLLIPVESRAQIDGHYRFLRALTQPKGSLQIVGIRYNDEDHDDEEEEAEPEATADARAPSTGRSTLVGAPNTAMMRKVDGAEGRFHSMDRIAADFQSEGLFASSVIVEADTLLKGVEMSASVMRGNFFRPNVLFGIAHHYDQATTQGLVDISEEYDMGVAFLYRHPEAGLGHERTINVWIRDQSPDWPLGLRLSNLDLSLLLAYQICRTWNGEIRFMTICDDPDNVEEAENYLEQLVEDARLNRYGKTWVRSGNFMEELRRAPRADLNIFGLARDVDMEFLRKLVRETQHSCLFVRDSGHESALA</sequence>
<protein>
    <submittedName>
        <fullName evidence="12">Na-K-Cl cotransporter</fullName>
    </submittedName>
</protein>
<evidence type="ECO:0000256" key="6">
    <source>
        <dbReference type="ARBA" id="ARBA00023136"/>
    </source>
</evidence>
<dbReference type="Pfam" id="PF21555">
    <property type="entry name" value="CCC_C_1st_pro"/>
    <property type="match status" value="2"/>
</dbReference>
<feature type="region of interest" description="Disordered" evidence="7">
    <location>
        <begin position="507"/>
        <end position="535"/>
    </location>
</feature>